<dbReference type="STRING" id="43041.A0A240PLP5"/>
<dbReference type="PROSITE" id="PS51348">
    <property type="entry name" value="GLYCOSYL_HYDROL_F22_2"/>
    <property type="match status" value="1"/>
</dbReference>
<evidence type="ECO:0000313" key="8">
    <source>
        <dbReference type="Proteomes" id="UP000075881"/>
    </source>
</evidence>
<dbReference type="SUPFAM" id="SSF53955">
    <property type="entry name" value="Lysozyme-like"/>
    <property type="match status" value="1"/>
</dbReference>
<feature type="signal peptide" evidence="5">
    <location>
        <begin position="1"/>
        <end position="18"/>
    </location>
</feature>
<proteinExistence type="inferred from homology"/>
<dbReference type="InterPro" id="IPR001916">
    <property type="entry name" value="Glyco_hydro_22"/>
</dbReference>
<comment type="similarity">
    <text evidence="1 4">Belongs to the glycosyl hydrolase 22 family.</text>
</comment>
<dbReference type="EnsemblMetazoa" id="ACHR014986-RA">
    <property type="protein sequence ID" value="ACHR014986-PA"/>
    <property type="gene ID" value="ACHR014986"/>
</dbReference>
<dbReference type="GO" id="GO:0003796">
    <property type="term" value="F:lysozyme activity"/>
    <property type="evidence" value="ECO:0007669"/>
    <property type="project" value="InterPro"/>
</dbReference>
<dbReference type="CDD" id="cd16899">
    <property type="entry name" value="LYZ_C_invert"/>
    <property type="match status" value="1"/>
</dbReference>
<evidence type="ECO:0000256" key="5">
    <source>
        <dbReference type="SAM" id="SignalP"/>
    </source>
</evidence>
<feature type="domain" description="Glycosyl hydrolases family 22 (GH22)" evidence="6">
    <location>
        <begin position="90"/>
        <end position="108"/>
    </location>
</feature>
<dbReference type="Proteomes" id="UP000075881">
    <property type="component" value="Unassembled WGS sequence"/>
</dbReference>
<dbReference type="InterPro" id="IPR023346">
    <property type="entry name" value="Lysozyme-like_dom_sf"/>
</dbReference>
<keyword evidence="3" id="KW-1015">Disulfide bond</keyword>
<feature type="chain" id="PRO_5013348882" description="Glycosyl hydrolases family 22 (GH22) domain-containing protein" evidence="5">
    <location>
        <begin position="19"/>
        <end position="143"/>
    </location>
</feature>
<evidence type="ECO:0000256" key="4">
    <source>
        <dbReference type="RuleBase" id="RU004440"/>
    </source>
</evidence>
<dbReference type="SMART" id="SM00263">
    <property type="entry name" value="LYZ1"/>
    <property type="match status" value="1"/>
</dbReference>
<keyword evidence="8" id="KW-1185">Reference proteome</keyword>
<evidence type="ECO:0000256" key="2">
    <source>
        <dbReference type="ARBA" id="ARBA00022729"/>
    </source>
</evidence>
<dbReference type="InterPro" id="IPR019799">
    <property type="entry name" value="Glyco_hydro_22_CS"/>
</dbReference>
<dbReference type="FunFam" id="1.10.530.10:FF:000001">
    <property type="entry name" value="Lysozyme C"/>
    <property type="match status" value="1"/>
</dbReference>
<reference evidence="7" key="2">
    <citation type="submission" date="2020-05" db="UniProtKB">
        <authorList>
            <consortium name="EnsemblMetazoa"/>
        </authorList>
    </citation>
    <scope>IDENTIFICATION</scope>
    <source>
        <strain evidence="7">ACHKN1017</strain>
    </source>
</reference>
<keyword evidence="2 5" id="KW-0732">Signal</keyword>
<dbReference type="VEuPathDB" id="VectorBase:ACHR014986"/>
<reference evidence="8" key="1">
    <citation type="submission" date="2013-03" db="EMBL/GenBank/DDBJ databases">
        <title>The Genome Sequence of Anopheles christyi ACHKN1017.</title>
        <authorList>
            <consortium name="The Broad Institute Genomics Platform"/>
            <person name="Neafsey D.E."/>
            <person name="Besansky N."/>
            <person name="Walker B."/>
            <person name="Young S.K."/>
            <person name="Zeng Q."/>
            <person name="Gargeya S."/>
            <person name="Fitzgerald M."/>
            <person name="Haas B."/>
            <person name="Abouelleil A."/>
            <person name="Allen A.W."/>
            <person name="Alvarado L."/>
            <person name="Arachchi H.M."/>
            <person name="Berlin A.M."/>
            <person name="Chapman S.B."/>
            <person name="Gainer-Dewar J."/>
            <person name="Goldberg J."/>
            <person name="Griggs A."/>
            <person name="Gujja S."/>
            <person name="Hansen M."/>
            <person name="Howarth C."/>
            <person name="Imamovic A."/>
            <person name="Ireland A."/>
            <person name="Larimer J."/>
            <person name="McCowan C."/>
            <person name="Murphy C."/>
            <person name="Pearson M."/>
            <person name="Poon T.W."/>
            <person name="Priest M."/>
            <person name="Roberts A."/>
            <person name="Saif S."/>
            <person name="Shea T."/>
            <person name="Sisk P."/>
            <person name="Sykes S."/>
            <person name="Wortman J."/>
            <person name="Nusbaum C."/>
            <person name="Birren B."/>
        </authorList>
    </citation>
    <scope>NUCLEOTIDE SEQUENCE [LARGE SCALE GENOMIC DNA]</scope>
    <source>
        <strain evidence="8">ACHKN1017</strain>
    </source>
</reference>
<organism evidence="7 8">
    <name type="scientific">Anopheles christyi</name>
    <dbReference type="NCBI Taxonomy" id="43041"/>
    <lineage>
        <taxon>Eukaryota</taxon>
        <taxon>Metazoa</taxon>
        <taxon>Ecdysozoa</taxon>
        <taxon>Arthropoda</taxon>
        <taxon>Hexapoda</taxon>
        <taxon>Insecta</taxon>
        <taxon>Pterygota</taxon>
        <taxon>Neoptera</taxon>
        <taxon>Endopterygota</taxon>
        <taxon>Diptera</taxon>
        <taxon>Nematocera</taxon>
        <taxon>Culicoidea</taxon>
        <taxon>Culicidae</taxon>
        <taxon>Anophelinae</taxon>
        <taxon>Anopheles</taxon>
    </lineage>
</organism>
<dbReference type="InterPro" id="IPR000974">
    <property type="entry name" value="Glyco_hydro_22_lys"/>
</dbReference>
<dbReference type="Gene3D" id="1.10.530.10">
    <property type="match status" value="1"/>
</dbReference>
<dbReference type="PROSITE" id="PS00128">
    <property type="entry name" value="GLYCOSYL_HYDROL_F22_1"/>
    <property type="match status" value="1"/>
</dbReference>
<evidence type="ECO:0000259" key="6">
    <source>
        <dbReference type="PROSITE" id="PS00128"/>
    </source>
</evidence>
<evidence type="ECO:0000256" key="1">
    <source>
        <dbReference type="ARBA" id="ARBA00010859"/>
    </source>
</evidence>
<dbReference type="PANTHER" id="PTHR11407:SF36">
    <property type="entry name" value="GEO02684P1-RELATED"/>
    <property type="match status" value="1"/>
</dbReference>
<name>A0A240PLP5_9DIPT</name>
<evidence type="ECO:0000313" key="7">
    <source>
        <dbReference type="EnsemblMetazoa" id="ACHR014986-PA"/>
    </source>
</evidence>
<accession>A0A240PLP5</accession>
<dbReference type="Pfam" id="PF00062">
    <property type="entry name" value="Lys"/>
    <property type="match status" value="1"/>
</dbReference>
<evidence type="ECO:0000256" key="3">
    <source>
        <dbReference type="ARBA" id="ARBA00023157"/>
    </source>
</evidence>
<dbReference type="AlphaFoldDB" id="A0A240PLP5"/>
<dbReference type="PRINTS" id="PR00137">
    <property type="entry name" value="LYSOZYME"/>
</dbReference>
<dbReference type="PANTHER" id="PTHR11407">
    <property type="entry name" value="LYSOZYME C"/>
    <property type="match status" value="1"/>
</dbReference>
<dbReference type="PRINTS" id="PR00135">
    <property type="entry name" value="LYZLACT"/>
</dbReference>
<sequence>MKLYFIVTVIALLGTSNGKIFTKCELARLLAQNGIPGVVLPDWMCLVQHESGFNTAALNTKNSNGSRDYGIFQINNRFWCAEGRAGANECKLQCSSLRDDNILDDINCAKLIYSRHGFNAWAAWRDKCRMKPKPSVKECFKKR</sequence>
<protein>
    <recommendedName>
        <fullName evidence="6">Glycosyl hydrolases family 22 (GH22) domain-containing protein</fullName>
    </recommendedName>
</protein>